<evidence type="ECO:0000313" key="2">
    <source>
        <dbReference type="EMBL" id="KTB10151.1"/>
    </source>
</evidence>
<dbReference type="Proteomes" id="UP000054886">
    <property type="component" value="Unassembled WGS sequence"/>
</dbReference>
<dbReference type="CDD" id="cd00132">
    <property type="entry name" value="CRIB"/>
    <property type="match status" value="1"/>
</dbReference>
<dbReference type="SMART" id="SM00285">
    <property type="entry name" value="PBD"/>
    <property type="match status" value="1"/>
</dbReference>
<dbReference type="VEuPathDB" id="FungiDB:GVI51_J10791"/>
<protein>
    <submittedName>
        <fullName evidence="2">GTPase-interacting component 2</fullName>
    </submittedName>
</protein>
<dbReference type="VEuPathDB" id="FungiDB:GWK60_J10769"/>
<comment type="caution">
    <text evidence="2">The sequence shown here is derived from an EMBL/GenBank/DDBJ whole genome shotgun (WGS) entry which is preliminary data.</text>
</comment>
<proteinExistence type="predicted"/>
<accession>A0A0W0DE70</accession>
<dbReference type="InterPro" id="IPR000095">
    <property type="entry name" value="CRIB_dom"/>
</dbReference>
<name>A0A0W0DE70_CANGB</name>
<reference evidence="2 3" key="1">
    <citation type="submission" date="2015-10" db="EMBL/GenBank/DDBJ databases">
        <title>Draft genomes sequences of Candida glabrata isolates 1A, 1B, 2A, 2B, 3A and 3B.</title>
        <authorList>
            <person name="Haavelsrud O.E."/>
            <person name="Gaustad P."/>
        </authorList>
    </citation>
    <scope>NUCLEOTIDE SEQUENCE [LARGE SCALE GENOMIC DNA]</scope>
    <source>
        <strain evidence="2">910700640</strain>
    </source>
</reference>
<dbReference type="VEuPathDB" id="FungiDB:CAGL0J10978g"/>
<dbReference type="VEuPathDB" id="FungiDB:B1J91_J10978g"/>
<organism evidence="2 3">
    <name type="scientific">Candida glabrata</name>
    <name type="common">Yeast</name>
    <name type="synonym">Torulopsis glabrata</name>
    <dbReference type="NCBI Taxonomy" id="5478"/>
    <lineage>
        <taxon>Eukaryota</taxon>
        <taxon>Fungi</taxon>
        <taxon>Dikarya</taxon>
        <taxon>Ascomycota</taxon>
        <taxon>Saccharomycotina</taxon>
        <taxon>Saccharomycetes</taxon>
        <taxon>Saccharomycetales</taxon>
        <taxon>Saccharomycetaceae</taxon>
        <taxon>Nakaseomyces</taxon>
    </lineage>
</organism>
<dbReference type="PROSITE" id="PS50108">
    <property type="entry name" value="CRIB"/>
    <property type="match status" value="1"/>
</dbReference>
<gene>
    <name evidence="2" type="ORF">AO440_003235</name>
</gene>
<evidence type="ECO:0000313" key="3">
    <source>
        <dbReference type="Proteomes" id="UP000054886"/>
    </source>
</evidence>
<dbReference type="AlphaFoldDB" id="A0A0W0DE70"/>
<feature type="domain" description="CRIB" evidence="1">
    <location>
        <begin position="120"/>
        <end position="133"/>
    </location>
</feature>
<dbReference type="EMBL" id="LLZZ01000064">
    <property type="protein sequence ID" value="KTB10151.1"/>
    <property type="molecule type" value="Genomic_DNA"/>
</dbReference>
<sequence length="415" mass="46204">MASIQGNQMLPQIKSIWIDEDQEAEKLYGMAGQTLLLDESDMESDNEEFDVTVLNSDKPVLNHKKKIMLPPLVPRSPTYHRYNKIASPDAGKKDKKFFRSLFKSNGSKNKGSNGNKAMKISTPFDFHHISHASFNRNQSTDLPNLEDIENYYGSEQLSQLAASRATGLNKAFVTKSTATKAPSNFSSLTKSQGYGNLALKKDRVVSSSSISLARSGSVASSNLSNNNSLMKNGRVVSSSTIATSLFDYEDHLSPNHSVGMKPTFASHTTPNFENKENRDSGNSELSINFLKSYSFPTLLEEEEEDAAFEVNKASEDKLVGNVLESQMDSCDSLESKNDPQTVHHDIDELESGIKRLSFENTPKKILTRRNSDTQVFKNFGESPLIHHSPKNMKSADDLLTMLDNQINQAYSEDYF</sequence>
<evidence type="ECO:0000259" key="1">
    <source>
        <dbReference type="PROSITE" id="PS50108"/>
    </source>
</evidence>